<dbReference type="Pfam" id="PF02518">
    <property type="entry name" value="HATPase_c"/>
    <property type="match status" value="1"/>
</dbReference>
<dbReference type="KEGG" id="pez:HWQ56_15930"/>
<feature type="transmembrane region" description="Helical" evidence="11">
    <location>
        <begin position="161"/>
        <end position="182"/>
    </location>
</feature>
<dbReference type="RefSeq" id="WP_176571117.1">
    <property type="nucleotide sequence ID" value="NZ_CP056030.1"/>
</dbReference>
<evidence type="ECO:0000256" key="5">
    <source>
        <dbReference type="ARBA" id="ARBA00022679"/>
    </source>
</evidence>
<feature type="domain" description="Histidine kinase" evidence="12">
    <location>
        <begin position="244"/>
        <end position="459"/>
    </location>
</feature>
<evidence type="ECO:0000313" key="14">
    <source>
        <dbReference type="EMBL" id="QKZ05198.1"/>
    </source>
</evidence>
<dbReference type="SUPFAM" id="SSF47384">
    <property type="entry name" value="Homodimeric domain of signal transducing histidine kinase"/>
    <property type="match status" value="1"/>
</dbReference>
<organism evidence="14 15">
    <name type="scientific">Pseudomonas eucalypticola</name>
    <dbReference type="NCBI Taxonomy" id="2599595"/>
    <lineage>
        <taxon>Bacteria</taxon>
        <taxon>Pseudomonadati</taxon>
        <taxon>Pseudomonadota</taxon>
        <taxon>Gammaproteobacteria</taxon>
        <taxon>Pseudomonadales</taxon>
        <taxon>Pseudomonadaceae</taxon>
        <taxon>Pseudomonas</taxon>
    </lineage>
</organism>
<dbReference type="PANTHER" id="PTHR45436">
    <property type="entry name" value="SENSOR HISTIDINE KINASE YKOH"/>
    <property type="match status" value="1"/>
</dbReference>
<evidence type="ECO:0000256" key="10">
    <source>
        <dbReference type="ARBA" id="ARBA00023136"/>
    </source>
</evidence>
<dbReference type="SMART" id="SM00387">
    <property type="entry name" value="HATPase_c"/>
    <property type="match status" value="1"/>
</dbReference>
<dbReference type="Gene3D" id="1.10.287.130">
    <property type="match status" value="1"/>
</dbReference>
<keyword evidence="10 11" id="KW-0472">Membrane</keyword>
<dbReference type="InterPro" id="IPR050428">
    <property type="entry name" value="TCS_sensor_his_kinase"/>
</dbReference>
<dbReference type="GO" id="GO:0000155">
    <property type="term" value="F:phosphorelay sensor kinase activity"/>
    <property type="evidence" value="ECO:0007669"/>
    <property type="project" value="InterPro"/>
</dbReference>
<evidence type="ECO:0000256" key="6">
    <source>
        <dbReference type="ARBA" id="ARBA00022692"/>
    </source>
</evidence>
<evidence type="ECO:0000259" key="13">
    <source>
        <dbReference type="PROSITE" id="PS50885"/>
    </source>
</evidence>
<dbReference type="CDD" id="cd06225">
    <property type="entry name" value="HAMP"/>
    <property type="match status" value="1"/>
</dbReference>
<dbReference type="Pfam" id="PF00512">
    <property type="entry name" value="HisKA"/>
    <property type="match status" value="1"/>
</dbReference>
<evidence type="ECO:0000256" key="7">
    <source>
        <dbReference type="ARBA" id="ARBA00022777"/>
    </source>
</evidence>
<evidence type="ECO:0000256" key="1">
    <source>
        <dbReference type="ARBA" id="ARBA00000085"/>
    </source>
</evidence>
<evidence type="ECO:0000256" key="9">
    <source>
        <dbReference type="ARBA" id="ARBA00023012"/>
    </source>
</evidence>
<dbReference type="AlphaFoldDB" id="A0A7D5D847"/>
<comment type="subcellular location">
    <subcellularLocation>
        <location evidence="2">Membrane</location>
    </subcellularLocation>
</comment>
<keyword evidence="5" id="KW-0808">Transferase</keyword>
<dbReference type="Gene3D" id="6.10.340.10">
    <property type="match status" value="1"/>
</dbReference>
<keyword evidence="9" id="KW-0902">Two-component regulatory system</keyword>
<protein>
    <recommendedName>
        <fullName evidence="3">histidine kinase</fullName>
        <ecNumber evidence="3">2.7.13.3</ecNumber>
    </recommendedName>
</protein>
<keyword evidence="6 11" id="KW-0812">Transmembrane</keyword>
<reference evidence="14 15" key="1">
    <citation type="submission" date="2020-06" db="EMBL/GenBank/DDBJ databases">
        <title>Pseudomonas eucalypticola sp. nov., an endophyte of Eucalyptus dunnii leaves with biocontrol ability of eucalyptus leaf blight.</title>
        <authorList>
            <person name="Liu Y."/>
            <person name="Song Z."/>
            <person name="Zeng H."/>
            <person name="Lu M."/>
            <person name="Wang X."/>
            <person name="Lian X."/>
            <person name="Zhang Q."/>
        </authorList>
    </citation>
    <scope>NUCLEOTIDE SEQUENCE [LARGE SCALE GENOMIC DNA]</scope>
    <source>
        <strain evidence="14 15">NP-1</strain>
    </source>
</reference>
<evidence type="ECO:0000256" key="2">
    <source>
        <dbReference type="ARBA" id="ARBA00004370"/>
    </source>
</evidence>
<dbReference type="Pfam" id="PF00672">
    <property type="entry name" value="HAMP"/>
    <property type="match status" value="1"/>
</dbReference>
<evidence type="ECO:0000256" key="4">
    <source>
        <dbReference type="ARBA" id="ARBA00022553"/>
    </source>
</evidence>
<dbReference type="PROSITE" id="PS50109">
    <property type="entry name" value="HIS_KIN"/>
    <property type="match status" value="1"/>
</dbReference>
<dbReference type="InterPro" id="IPR003594">
    <property type="entry name" value="HATPase_dom"/>
</dbReference>
<evidence type="ECO:0000256" key="11">
    <source>
        <dbReference type="SAM" id="Phobius"/>
    </source>
</evidence>
<dbReference type="PROSITE" id="PS50885">
    <property type="entry name" value="HAMP"/>
    <property type="match status" value="1"/>
</dbReference>
<dbReference type="EC" id="2.7.13.3" evidence="3"/>
<dbReference type="CDD" id="cd00082">
    <property type="entry name" value="HisKA"/>
    <property type="match status" value="1"/>
</dbReference>
<dbReference type="InterPro" id="IPR003661">
    <property type="entry name" value="HisK_dim/P_dom"/>
</dbReference>
<sequence>MKTRLSTKLFLALMSTLILVMLATAFANGLSFTRGFLGYINELAEQRTRDVQPRFVAAYREHRSWEFVRHDPHAWFQLIRPDAVTVDDEVRVTPVSDLTGAVFRISLLDADYQPVMGYTDVSEDALRLPIVVEGRTVGWLATTPLQSVTETGGERFIRGQLVSGLIVALVALALAALIVWWVSRRLLGPVRDVAAATHRLAAGTYSERVAVSSDDEVGQLARDFNQLAWTLERNERMRREFMADVSHELRTPLSVLRGELEALEDGVRKLDADSLQSLLGEVGMLGTLINDLYELSLADVGALSYRKESVDVVDVLSQAVAMFRERFASHDLRLELQAHRGPIRVFADQGRLQQLFNNLLENSLRYTHGGGQLRISALSDGTRVHLDFMDTAPGVSAEFLPRLFERFFRGEASRNRASGGAGLGLAISHAIVEAHGGTLQAKASPLGGLWLAIDLPLENA</sequence>
<gene>
    <name evidence="14" type="ORF">HWQ56_15930</name>
</gene>
<keyword evidence="4" id="KW-0597">Phosphoprotein</keyword>
<dbReference type="SUPFAM" id="SSF158472">
    <property type="entry name" value="HAMP domain-like"/>
    <property type="match status" value="1"/>
</dbReference>
<feature type="domain" description="HAMP" evidence="13">
    <location>
        <begin position="184"/>
        <end position="236"/>
    </location>
</feature>
<dbReference type="PANTHER" id="PTHR45436:SF5">
    <property type="entry name" value="SENSOR HISTIDINE KINASE TRCS"/>
    <property type="match status" value="1"/>
</dbReference>
<keyword evidence="7" id="KW-0418">Kinase</keyword>
<comment type="catalytic activity">
    <reaction evidence="1">
        <text>ATP + protein L-histidine = ADP + protein N-phospho-L-histidine.</text>
        <dbReference type="EC" id="2.7.13.3"/>
    </reaction>
</comment>
<dbReference type="SMART" id="SM00388">
    <property type="entry name" value="HisKA"/>
    <property type="match status" value="1"/>
</dbReference>
<dbReference type="PRINTS" id="PR00344">
    <property type="entry name" value="BCTRLSENSOR"/>
</dbReference>
<dbReference type="InterPro" id="IPR003660">
    <property type="entry name" value="HAMP_dom"/>
</dbReference>
<dbReference type="GO" id="GO:0005886">
    <property type="term" value="C:plasma membrane"/>
    <property type="evidence" value="ECO:0007669"/>
    <property type="project" value="TreeGrafter"/>
</dbReference>
<evidence type="ECO:0000313" key="15">
    <source>
        <dbReference type="Proteomes" id="UP000509568"/>
    </source>
</evidence>
<keyword evidence="15" id="KW-1185">Reference proteome</keyword>
<evidence type="ECO:0000259" key="12">
    <source>
        <dbReference type="PROSITE" id="PS50109"/>
    </source>
</evidence>
<evidence type="ECO:0000256" key="3">
    <source>
        <dbReference type="ARBA" id="ARBA00012438"/>
    </source>
</evidence>
<dbReference type="InterPro" id="IPR036097">
    <property type="entry name" value="HisK_dim/P_sf"/>
</dbReference>
<dbReference type="SUPFAM" id="SSF55874">
    <property type="entry name" value="ATPase domain of HSP90 chaperone/DNA topoisomerase II/histidine kinase"/>
    <property type="match status" value="1"/>
</dbReference>
<dbReference type="InterPro" id="IPR005467">
    <property type="entry name" value="His_kinase_dom"/>
</dbReference>
<dbReference type="InterPro" id="IPR036890">
    <property type="entry name" value="HATPase_C_sf"/>
</dbReference>
<proteinExistence type="predicted"/>
<keyword evidence="8 11" id="KW-1133">Transmembrane helix</keyword>
<dbReference type="SMART" id="SM00304">
    <property type="entry name" value="HAMP"/>
    <property type="match status" value="1"/>
</dbReference>
<evidence type="ECO:0000256" key="8">
    <source>
        <dbReference type="ARBA" id="ARBA00022989"/>
    </source>
</evidence>
<dbReference type="Gene3D" id="3.30.565.10">
    <property type="entry name" value="Histidine kinase-like ATPase, C-terminal domain"/>
    <property type="match status" value="1"/>
</dbReference>
<accession>A0A7D5D847</accession>
<dbReference type="EMBL" id="CP056030">
    <property type="protein sequence ID" value="QKZ05198.1"/>
    <property type="molecule type" value="Genomic_DNA"/>
</dbReference>
<dbReference type="Proteomes" id="UP000509568">
    <property type="component" value="Chromosome"/>
</dbReference>
<dbReference type="InterPro" id="IPR004358">
    <property type="entry name" value="Sig_transdc_His_kin-like_C"/>
</dbReference>
<name>A0A7D5D847_9PSED</name>